<dbReference type="PANTHER" id="PTHR43240">
    <property type="entry name" value="1,4-DIHYDROXY-2-NAPHTHOYL-COA THIOESTERASE 1"/>
    <property type="match status" value="1"/>
</dbReference>
<dbReference type="EC" id="3.1.2.-" evidence="4"/>
<proteinExistence type="inferred from homology"/>
<dbReference type="RefSeq" id="WP_115345909.1">
    <property type="nucleotide sequence ID" value="NZ_UGPG01000001.1"/>
</dbReference>
<evidence type="ECO:0000259" key="3">
    <source>
        <dbReference type="Pfam" id="PF03061"/>
    </source>
</evidence>
<gene>
    <name evidence="4" type="ORF">NCTC10815_01583</name>
</gene>
<dbReference type="GO" id="GO:0061522">
    <property type="term" value="F:1,4-dihydroxy-2-naphthoyl-CoA thioesterase activity"/>
    <property type="evidence" value="ECO:0007669"/>
    <property type="project" value="TreeGrafter"/>
</dbReference>
<dbReference type="NCBIfam" id="NF047425">
    <property type="entry name" value="MenI_Listeria"/>
    <property type="match status" value="1"/>
</dbReference>
<dbReference type="PANTHER" id="PTHR43240:SF5">
    <property type="entry name" value="1,4-DIHYDROXY-2-NAPHTHOYL-COA THIOESTERASE 1"/>
    <property type="match status" value="1"/>
</dbReference>
<dbReference type="GO" id="GO:0005829">
    <property type="term" value="C:cytosol"/>
    <property type="evidence" value="ECO:0007669"/>
    <property type="project" value="TreeGrafter"/>
</dbReference>
<sequence length="149" mass="16555">MAFHETIGIITEHLEKGKAILKLPVTEAVLQPFGYLHGGVSVALAEHAASMGASKMIAEDEIVFGLEINANHLASKQSGELTATALPIHIGKTTHVWEVKITDETNRLICISRCTIAVKKKDSNREITLDFPIFLPFYPQFYFLLLPRR</sequence>
<dbReference type="InterPro" id="IPR029069">
    <property type="entry name" value="HotDog_dom_sf"/>
</dbReference>
<dbReference type="Gene3D" id="3.10.129.10">
    <property type="entry name" value="Hotdog Thioesterase"/>
    <property type="match status" value="1"/>
</dbReference>
<dbReference type="EMBL" id="UGPG01000001">
    <property type="protein sequence ID" value="STY44244.1"/>
    <property type="molecule type" value="Genomic_DNA"/>
</dbReference>
<reference evidence="4 5" key="1">
    <citation type="submission" date="2018-06" db="EMBL/GenBank/DDBJ databases">
        <authorList>
            <consortium name="Pathogen Informatics"/>
            <person name="Doyle S."/>
        </authorList>
    </citation>
    <scope>NUCLEOTIDE SEQUENCE [LARGE SCALE GENOMIC DNA]</scope>
    <source>
        <strain evidence="5">NCTC 10815</strain>
    </source>
</reference>
<dbReference type="SUPFAM" id="SSF54637">
    <property type="entry name" value="Thioesterase/thiol ester dehydrase-isomerase"/>
    <property type="match status" value="1"/>
</dbReference>
<protein>
    <submittedName>
        <fullName evidence="4">Esterase HI_1161</fullName>
        <ecNumber evidence="4">3.1.2.-</ecNumber>
    </submittedName>
</protein>
<evidence type="ECO:0000313" key="4">
    <source>
        <dbReference type="EMBL" id="STY44244.1"/>
    </source>
</evidence>
<accession>A0A378MEK1</accession>
<dbReference type="NCBIfam" id="TIGR00369">
    <property type="entry name" value="unchar_dom_1"/>
    <property type="match status" value="1"/>
</dbReference>
<evidence type="ECO:0000313" key="5">
    <source>
        <dbReference type="Proteomes" id="UP000254879"/>
    </source>
</evidence>
<comment type="similarity">
    <text evidence="1">Belongs to the thioesterase PaaI family.</text>
</comment>
<keyword evidence="2 4" id="KW-0378">Hydrolase</keyword>
<dbReference type="AlphaFoldDB" id="A0A378MEK1"/>
<evidence type="ECO:0000256" key="1">
    <source>
        <dbReference type="ARBA" id="ARBA00008324"/>
    </source>
</evidence>
<dbReference type="InterPro" id="IPR006683">
    <property type="entry name" value="Thioestr_dom"/>
</dbReference>
<evidence type="ECO:0000256" key="2">
    <source>
        <dbReference type="ARBA" id="ARBA00022801"/>
    </source>
</evidence>
<organism evidence="4 5">
    <name type="scientific">Listeria grayi</name>
    <name type="common">Listeria murrayi</name>
    <dbReference type="NCBI Taxonomy" id="1641"/>
    <lineage>
        <taxon>Bacteria</taxon>
        <taxon>Bacillati</taxon>
        <taxon>Bacillota</taxon>
        <taxon>Bacilli</taxon>
        <taxon>Bacillales</taxon>
        <taxon>Listeriaceae</taxon>
        <taxon>Listeria</taxon>
    </lineage>
</organism>
<name>A0A378MEK1_LISGR</name>
<dbReference type="InterPro" id="IPR003736">
    <property type="entry name" value="PAAI_dom"/>
</dbReference>
<feature type="domain" description="Thioesterase" evidence="3">
    <location>
        <begin position="33"/>
        <end position="110"/>
    </location>
</feature>
<dbReference type="Proteomes" id="UP000254879">
    <property type="component" value="Unassembled WGS sequence"/>
</dbReference>
<dbReference type="CDD" id="cd03443">
    <property type="entry name" value="PaaI_thioesterase"/>
    <property type="match status" value="1"/>
</dbReference>
<dbReference type="Pfam" id="PF03061">
    <property type="entry name" value="4HBT"/>
    <property type="match status" value="1"/>
</dbReference>